<reference evidence="3" key="2">
    <citation type="submission" date="2010-05" db="EMBL/GenBank/DDBJ databases">
        <title>The Genome Sequence of Magnaporthe poae strain ATCC 64411.</title>
        <authorList>
            <consortium name="The Broad Institute Genome Sequencing Platform"/>
            <consortium name="Broad Institute Genome Sequencing Center for Infectious Disease"/>
            <person name="Ma L.-J."/>
            <person name="Dead R."/>
            <person name="Young S."/>
            <person name="Zeng Q."/>
            <person name="Koehrsen M."/>
            <person name="Alvarado L."/>
            <person name="Berlin A."/>
            <person name="Chapman S.B."/>
            <person name="Chen Z."/>
            <person name="Freedman E."/>
            <person name="Gellesch M."/>
            <person name="Goldberg J."/>
            <person name="Griggs A."/>
            <person name="Gujja S."/>
            <person name="Heilman E.R."/>
            <person name="Heiman D."/>
            <person name="Hepburn T."/>
            <person name="Howarth C."/>
            <person name="Jen D."/>
            <person name="Larson L."/>
            <person name="Mehta T."/>
            <person name="Neiman D."/>
            <person name="Pearson M."/>
            <person name="Roberts A."/>
            <person name="Saif S."/>
            <person name="Shea T."/>
            <person name="Shenoy N."/>
            <person name="Sisk P."/>
            <person name="Stolte C."/>
            <person name="Sykes S."/>
            <person name="Walk T."/>
            <person name="White J."/>
            <person name="Yandava C."/>
            <person name="Haas B."/>
            <person name="Nusbaum C."/>
            <person name="Birren B."/>
        </authorList>
    </citation>
    <scope>NUCLEOTIDE SEQUENCE</scope>
    <source>
        <strain evidence="3">ATCC 64411</strain>
    </source>
</reference>
<evidence type="ECO:0000313" key="4">
    <source>
        <dbReference type="EnsemblFungi" id="MAPG_00382T0"/>
    </source>
</evidence>
<gene>
    <name evidence="3" type="ORF">MAPG_00382</name>
</gene>
<reference evidence="4" key="4">
    <citation type="journal article" date="2015" name="G3 (Bethesda)">
        <title>Genome sequences of three phytopathogenic species of the Magnaporthaceae family of fungi.</title>
        <authorList>
            <person name="Okagaki L.H."/>
            <person name="Nunes C.C."/>
            <person name="Sailsbery J."/>
            <person name="Clay B."/>
            <person name="Brown D."/>
            <person name="John T."/>
            <person name="Oh Y."/>
            <person name="Young N."/>
            <person name="Fitzgerald M."/>
            <person name="Haas B.J."/>
            <person name="Zeng Q."/>
            <person name="Young S."/>
            <person name="Adiconis X."/>
            <person name="Fan L."/>
            <person name="Levin J.Z."/>
            <person name="Mitchell T.K."/>
            <person name="Okubara P.A."/>
            <person name="Farman M.L."/>
            <person name="Kohn L.M."/>
            <person name="Birren B."/>
            <person name="Ma L.-J."/>
            <person name="Dean R.A."/>
        </authorList>
    </citation>
    <scope>NUCLEOTIDE SEQUENCE</scope>
    <source>
        <strain evidence="4">ATCC 64411 / 73-15</strain>
    </source>
</reference>
<dbReference type="PANTHER" id="PTHR46370:SF1">
    <property type="entry name" value="GPALPP MOTIFS-CONTAINING PROTEIN 1"/>
    <property type="match status" value="1"/>
</dbReference>
<feature type="compositionally biased region" description="Basic and acidic residues" evidence="1">
    <location>
        <begin position="79"/>
        <end position="120"/>
    </location>
</feature>
<reference evidence="5" key="1">
    <citation type="submission" date="2010-05" db="EMBL/GenBank/DDBJ databases">
        <title>The genome sequence of Magnaporthe poae strain ATCC 64411.</title>
        <authorList>
            <person name="Ma L.-J."/>
            <person name="Dead R."/>
            <person name="Young S."/>
            <person name="Zeng Q."/>
            <person name="Koehrsen M."/>
            <person name="Alvarado L."/>
            <person name="Berlin A."/>
            <person name="Chapman S.B."/>
            <person name="Chen Z."/>
            <person name="Freedman E."/>
            <person name="Gellesch M."/>
            <person name="Goldberg J."/>
            <person name="Griggs A."/>
            <person name="Gujja S."/>
            <person name="Heilman E.R."/>
            <person name="Heiman D."/>
            <person name="Hepburn T."/>
            <person name="Howarth C."/>
            <person name="Jen D."/>
            <person name="Larson L."/>
            <person name="Mehta T."/>
            <person name="Neiman D."/>
            <person name="Pearson M."/>
            <person name="Roberts A."/>
            <person name="Saif S."/>
            <person name="Shea T."/>
            <person name="Shenoy N."/>
            <person name="Sisk P."/>
            <person name="Stolte C."/>
            <person name="Sykes S."/>
            <person name="Walk T."/>
            <person name="White J."/>
            <person name="Yandava C."/>
            <person name="Haas B."/>
            <person name="Nusbaum C."/>
            <person name="Birren B."/>
        </authorList>
    </citation>
    <scope>NUCLEOTIDE SEQUENCE [LARGE SCALE GENOMIC DNA]</scope>
    <source>
        <strain evidence="5">ATCC 64411 / 73-15</strain>
    </source>
</reference>
<dbReference type="InterPro" id="IPR022226">
    <property type="entry name" value="DUF3752"/>
</dbReference>
<evidence type="ECO:0000313" key="3">
    <source>
        <dbReference type="EMBL" id="KLU81291.1"/>
    </source>
</evidence>
<organism evidence="4 5">
    <name type="scientific">Magnaporthiopsis poae (strain ATCC 64411 / 73-15)</name>
    <name type="common">Kentucky bluegrass fungus</name>
    <name type="synonym">Magnaporthe poae</name>
    <dbReference type="NCBI Taxonomy" id="644358"/>
    <lineage>
        <taxon>Eukaryota</taxon>
        <taxon>Fungi</taxon>
        <taxon>Dikarya</taxon>
        <taxon>Ascomycota</taxon>
        <taxon>Pezizomycotina</taxon>
        <taxon>Sordariomycetes</taxon>
        <taxon>Sordariomycetidae</taxon>
        <taxon>Magnaporthales</taxon>
        <taxon>Magnaporthaceae</taxon>
        <taxon>Magnaporthiopsis</taxon>
    </lineage>
</organism>
<sequence length="151" mass="16942">MSSTGPQLPPHLSKRKRDDHETDADATGPQPPPPKTARPDFADNPGGSGSGSRRRHHQHQQGEDEEARETAIRLYTEQTRGKSMYEEHQAALREGKKPAGAKKEEEDDPSKRAFDREKDMAVGGRITHAQRRDLMKQAVDFGGRFQKGKYL</sequence>
<dbReference type="EMBL" id="GL876966">
    <property type="protein sequence ID" value="KLU81291.1"/>
    <property type="molecule type" value="Genomic_DNA"/>
</dbReference>
<evidence type="ECO:0000313" key="5">
    <source>
        <dbReference type="Proteomes" id="UP000011715"/>
    </source>
</evidence>
<name>A0A0C4DKV2_MAGP6</name>
<keyword evidence="5" id="KW-1185">Reference proteome</keyword>
<reference evidence="3" key="3">
    <citation type="submission" date="2011-03" db="EMBL/GenBank/DDBJ databases">
        <title>Annotation of Magnaporthe poae ATCC 64411.</title>
        <authorList>
            <person name="Ma L.-J."/>
            <person name="Dead R."/>
            <person name="Young S.K."/>
            <person name="Zeng Q."/>
            <person name="Gargeya S."/>
            <person name="Fitzgerald M."/>
            <person name="Haas B."/>
            <person name="Abouelleil A."/>
            <person name="Alvarado L."/>
            <person name="Arachchi H.M."/>
            <person name="Berlin A."/>
            <person name="Brown A."/>
            <person name="Chapman S.B."/>
            <person name="Chen Z."/>
            <person name="Dunbar C."/>
            <person name="Freedman E."/>
            <person name="Gearin G."/>
            <person name="Gellesch M."/>
            <person name="Goldberg J."/>
            <person name="Griggs A."/>
            <person name="Gujja S."/>
            <person name="Heiman D."/>
            <person name="Howarth C."/>
            <person name="Larson L."/>
            <person name="Lui A."/>
            <person name="MacDonald P.J.P."/>
            <person name="Mehta T."/>
            <person name="Montmayeur A."/>
            <person name="Murphy C."/>
            <person name="Neiman D."/>
            <person name="Pearson M."/>
            <person name="Priest M."/>
            <person name="Roberts A."/>
            <person name="Saif S."/>
            <person name="Shea T."/>
            <person name="Shenoy N."/>
            <person name="Sisk P."/>
            <person name="Stolte C."/>
            <person name="Sykes S."/>
            <person name="Yandava C."/>
            <person name="Wortman J."/>
            <person name="Nusbaum C."/>
            <person name="Birren B."/>
        </authorList>
    </citation>
    <scope>NUCLEOTIDE SEQUENCE</scope>
    <source>
        <strain evidence="3">ATCC 64411</strain>
    </source>
</reference>
<dbReference type="EMBL" id="ADBL01000087">
    <property type="status" value="NOT_ANNOTATED_CDS"/>
    <property type="molecule type" value="Genomic_DNA"/>
</dbReference>
<dbReference type="eggNOG" id="KOG4188">
    <property type="taxonomic scope" value="Eukaryota"/>
</dbReference>
<accession>A0A0C4DKV2</accession>
<dbReference type="PANTHER" id="PTHR46370">
    <property type="entry name" value="GPALPP MOTIFS-CONTAINING PROTEIN 1"/>
    <property type="match status" value="1"/>
</dbReference>
<dbReference type="InterPro" id="IPR046331">
    <property type="entry name" value="GPAM1-like"/>
</dbReference>
<protein>
    <recommendedName>
        <fullName evidence="2">DUF3752 domain-containing protein</fullName>
    </recommendedName>
</protein>
<reference evidence="4" key="5">
    <citation type="submission" date="2015-06" db="UniProtKB">
        <authorList>
            <consortium name="EnsemblFungi"/>
        </authorList>
    </citation>
    <scope>IDENTIFICATION</scope>
    <source>
        <strain evidence="4">ATCC 64411</strain>
    </source>
</reference>
<dbReference type="OrthoDB" id="73491at2759"/>
<dbReference type="EMBL" id="ADBL01000086">
    <property type="status" value="NOT_ANNOTATED_CDS"/>
    <property type="molecule type" value="Genomic_DNA"/>
</dbReference>
<feature type="region of interest" description="Disordered" evidence="1">
    <location>
        <begin position="1"/>
        <end position="125"/>
    </location>
</feature>
<dbReference type="EnsemblFungi" id="MAPG_00382T0">
    <property type="protein sequence ID" value="MAPG_00382T0"/>
    <property type="gene ID" value="MAPG_00382"/>
</dbReference>
<evidence type="ECO:0000256" key="1">
    <source>
        <dbReference type="SAM" id="MobiDB-lite"/>
    </source>
</evidence>
<feature type="domain" description="DUF3752" evidence="2">
    <location>
        <begin position="55"/>
        <end position="146"/>
    </location>
</feature>
<dbReference type="AlphaFoldDB" id="A0A0C4DKV2"/>
<dbReference type="Proteomes" id="UP000011715">
    <property type="component" value="Unassembled WGS sequence"/>
</dbReference>
<proteinExistence type="predicted"/>
<evidence type="ECO:0000259" key="2">
    <source>
        <dbReference type="Pfam" id="PF12572"/>
    </source>
</evidence>
<dbReference type="VEuPathDB" id="FungiDB:MAPG_00382"/>
<dbReference type="Pfam" id="PF12572">
    <property type="entry name" value="DUF3752"/>
    <property type="match status" value="1"/>
</dbReference>